<dbReference type="InterPro" id="IPR004394">
    <property type="entry name" value="Iojap/RsfS/C7orf30"/>
</dbReference>
<gene>
    <name evidence="2" type="ORF">Cyrtocomes_00420</name>
</gene>
<dbReference type="PANTHER" id="PTHR21043">
    <property type="entry name" value="IOJAP SUPERFAMILY ORTHOLOG"/>
    <property type="match status" value="1"/>
</dbReference>
<dbReference type="NCBIfam" id="TIGR00090">
    <property type="entry name" value="rsfS_iojap_ybeB"/>
    <property type="match status" value="1"/>
</dbReference>
<name>A0ABU5L892_9RICK</name>
<dbReference type="SUPFAM" id="SSF81301">
    <property type="entry name" value="Nucleotidyltransferase"/>
    <property type="match status" value="1"/>
</dbReference>
<reference evidence="2 3" key="1">
    <citation type="submission" date="2023-02" db="EMBL/GenBank/DDBJ databases">
        <title>Host association and intracellularity evolved multiple times independently in the Rickettsiales.</title>
        <authorList>
            <person name="Castelli M."/>
            <person name="Nardi T."/>
            <person name="Gammuto L."/>
            <person name="Bellinzona G."/>
            <person name="Sabaneyeva E."/>
            <person name="Potekhin A."/>
            <person name="Serra V."/>
            <person name="Petroni G."/>
            <person name="Sassera D."/>
        </authorList>
    </citation>
    <scope>NUCLEOTIDE SEQUENCE [LARGE SCALE GENOMIC DNA]</scope>
    <source>
        <strain evidence="2 3">BOD18</strain>
    </source>
</reference>
<dbReference type="InterPro" id="IPR043519">
    <property type="entry name" value="NT_sf"/>
</dbReference>
<dbReference type="Proteomes" id="UP001293791">
    <property type="component" value="Unassembled WGS sequence"/>
</dbReference>
<organism evidence="2 3">
    <name type="scientific">Candidatus Cyrtobacter comes</name>
    <dbReference type="NCBI Taxonomy" id="675776"/>
    <lineage>
        <taxon>Bacteria</taxon>
        <taxon>Pseudomonadati</taxon>
        <taxon>Pseudomonadota</taxon>
        <taxon>Alphaproteobacteria</taxon>
        <taxon>Rickettsiales</taxon>
        <taxon>Candidatus Midichloriaceae</taxon>
        <taxon>Candidatus Cyrtobacter</taxon>
    </lineage>
</organism>
<comment type="similarity">
    <text evidence="1">Belongs to the Iojap/RsfS family.</text>
</comment>
<protein>
    <submittedName>
        <fullName evidence="2">Ribosomal silencing factor RsfS</fullName>
    </submittedName>
</protein>
<dbReference type="PANTHER" id="PTHR21043:SF0">
    <property type="entry name" value="MITOCHONDRIAL ASSEMBLY OF RIBOSOMAL LARGE SUBUNIT PROTEIN 1"/>
    <property type="match status" value="1"/>
</dbReference>
<dbReference type="EMBL" id="JARGYT010000017">
    <property type="protein sequence ID" value="MDZ5762054.1"/>
    <property type="molecule type" value="Genomic_DNA"/>
</dbReference>
<proteinExistence type="inferred from homology"/>
<dbReference type="Gene3D" id="3.30.460.10">
    <property type="entry name" value="Beta Polymerase, domain 2"/>
    <property type="match status" value="1"/>
</dbReference>
<comment type="caution">
    <text evidence="2">The sequence shown here is derived from an EMBL/GenBank/DDBJ whole genome shotgun (WGS) entry which is preliminary data.</text>
</comment>
<dbReference type="Pfam" id="PF02410">
    <property type="entry name" value="RsfS"/>
    <property type="match status" value="1"/>
</dbReference>
<sequence length="118" mass="13309">MCLLKQDLVYEIMTSKLENTVVFEMSQGYFAKFVIVTSADSVRQISGISTKILETLKKKGYYDITIIGPADGGWVLVDCIDVVLHMFSNEARAQYKIEELLEVNAKKIERLEDLSNGP</sequence>
<evidence type="ECO:0000313" key="2">
    <source>
        <dbReference type="EMBL" id="MDZ5762054.1"/>
    </source>
</evidence>
<accession>A0ABU5L892</accession>
<keyword evidence="3" id="KW-1185">Reference proteome</keyword>
<evidence type="ECO:0000313" key="3">
    <source>
        <dbReference type="Proteomes" id="UP001293791"/>
    </source>
</evidence>
<evidence type="ECO:0000256" key="1">
    <source>
        <dbReference type="ARBA" id="ARBA00010574"/>
    </source>
</evidence>